<feature type="transmembrane region" description="Helical" evidence="5">
    <location>
        <begin position="60"/>
        <end position="78"/>
    </location>
</feature>
<feature type="transmembrane region" description="Helical" evidence="5">
    <location>
        <begin position="179"/>
        <end position="198"/>
    </location>
</feature>
<dbReference type="InterPro" id="IPR007016">
    <property type="entry name" value="O-antigen_ligase-rel_domated"/>
</dbReference>
<comment type="subcellular location">
    <subcellularLocation>
        <location evidence="1">Membrane</location>
        <topology evidence="1">Multi-pass membrane protein</topology>
    </subcellularLocation>
</comment>
<dbReference type="RefSeq" id="WP_151935933.1">
    <property type="nucleotide sequence ID" value="NZ_JADNGP010000007.1"/>
</dbReference>
<feature type="transmembrane region" description="Helical" evidence="5">
    <location>
        <begin position="84"/>
        <end position="102"/>
    </location>
</feature>
<keyword evidence="4 5" id="KW-0472">Membrane</keyword>
<evidence type="ECO:0000256" key="4">
    <source>
        <dbReference type="ARBA" id="ARBA00023136"/>
    </source>
</evidence>
<dbReference type="EMBL" id="WDCG01000005">
    <property type="protein sequence ID" value="KAB6425573.1"/>
    <property type="molecule type" value="Genomic_DNA"/>
</dbReference>
<name>A0A7J5QUN8_9BACE</name>
<dbReference type="InterPro" id="IPR051533">
    <property type="entry name" value="WaaL-like"/>
</dbReference>
<evidence type="ECO:0000313" key="8">
    <source>
        <dbReference type="Proteomes" id="UP000471447"/>
    </source>
</evidence>
<dbReference type="Pfam" id="PF04932">
    <property type="entry name" value="Wzy_C"/>
    <property type="match status" value="1"/>
</dbReference>
<sequence length="407" mass="46216">MKDFTFRAFKEPPFYFALIVASMFISTFTGGIGYILYYPMLLFICLYYNRKIQKNNLNSVFGWFLLACLLSILLNEILPVFKAPFRFTAYTILLFGITPILFNRKKAVMCFKFLQYTCLLLVFVGFLNYYLYRTGSLSIMEGNRVYAGTIGTNYLGMLCSMGILYAGSLLLYRKNIKKIYVLVFTGLLLGLLLCLLLSSSRNSIVAIIGSALIMIYIQKKGKLGSTVTLFFILAVLAVLTFPIWKDYTVGILDKQGGSTESFNMKSRESTWLTRWDEFTSSPIYGIGFASISNPTEFSLMTGMVETTTGWGGLLSQLGLLGTIPFIMLTYKNFRYLLSRKDGRFVHCLLGALLTFFCINSLGEGYITTVGCQFTVYFFLTQGIVYSLRMGWISINHLEPLFFKQKRV</sequence>
<keyword evidence="2 5" id="KW-0812">Transmembrane</keyword>
<dbReference type="Proteomes" id="UP000471447">
    <property type="component" value="Unassembled WGS sequence"/>
</dbReference>
<gene>
    <name evidence="7" type="ORF">GAZ26_06455</name>
</gene>
<proteinExistence type="predicted"/>
<feature type="domain" description="O-antigen ligase-related" evidence="6">
    <location>
        <begin position="188"/>
        <end position="325"/>
    </location>
</feature>
<dbReference type="PANTHER" id="PTHR37422:SF13">
    <property type="entry name" value="LIPOPOLYSACCHARIDE BIOSYNTHESIS PROTEIN PA4999-RELATED"/>
    <property type="match status" value="1"/>
</dbReference>
<keyword evidence="3 5" id="KW-1133">Transmembrane helix</keyword>
<evidence type="ECO:0000256" key="2">
    <source>
        <dbReference type="ARBA" id="ARBA00022692"/>
    </source>
</evidence>
<feature type="transmembrane region" description="Helical" evidence="5">
    <location>
        <begin position="342"/>
        <end position="361"/>
    </location>
</feature>
<feature type="transmembrane region" description="Helical" evidence="5">
    <location>
        <begin position="204"/>
        <end position="219"/>
    </location>
</feature>
<evidence type="ECO:0000256" key="3">
    <source>
        <dbReference type="ARBA" id="ARBA00022989"/>
    </source>
</evidence>
<comment type="caution">
    <text evidence="7">The sequence shown here is derived from an EMBL/GenBank/DDBJ whole genome shotgun (WGS) entry which is preliminary data.</text>
</comment>
<dbReference type="GO" id="GO:0016020">
    <property type="term" value="C:membrane"/>
    <property type="evidence" value="ECO:0007669"/>
    <property type="project" value="UniProtKB-SubCell"/>
</dbReference>
<dbReference type="PANTHER" id="PTHR37422">
    <property type="entry name" value="TEICHURONIC ACID BIOSYNTHESIS PROTEIN TUAE"/>
    <property type="match status" value="1"/>
</dbReference>
<feature type="transmembrane region" description="Helical" evidence="5">
    <location>
        <begin position="226"/>
        <end position="244"/>
    </location>
</feature>
<organism evidence="7 8">
    <name type="scientific">Bacteroides xylanisolvens</name>
    <dbReference type="NCBI Taxonomy" id="371601"/>
    <lineage>
        <taxon>Bacteria</taxon>
        <taxon>Pseudomonadati</taxon>
        <taxon>Bacteroidota</taxon>
        <taxon>Bacteroidia</taxon>
        <taxon>Bacteroidales</taxon>
        <taxon>Bacteroidaceae</taxon>
        <taxon>Bacteroides</taxon>
    </lineage>
</organism>
<evidence type="ECO:0000256" key="5">
    <source>
        <dbReference type="SAM" id="Phobius"/>
    </source>
</evidence>
<evidence type="ECO:0000313" key="7">
    <source>
        <dbReference type="EMBL" id="KAB6425573.1"/>
    </source>
</evidence>
<accession>A0A7J5QUN8</accession>
<feature type="transmembrane region" description="Helical" evidence="5">
    <location>
        <begin position="309"/>
        <end position="330"/>
    </location>
</feature>
<reference evidence="7 8" key="1">
    <citation type="journal article" date="2019" name="Nat. Med.">
        <title>A library of human gut bacterial isolates paired with longitudinal multiomics data enables mechanistic microbiome research.</title>
        <authorList>
            <person name="Poyet M."/>
            <person name="Groussin M."/>
            <person name="Gibbons S.M."/>
            <person name="Avila-Pacheco J."/>
            <person name="Jiang X."/>
            <person name="Kearney S.M."/>
            <person name="Perrotta A.R."/>
            <person name="Berdy B."/>
            <person name="Zhao S."/>
            <person name="Lieberman T.D."/>
            <person name="Swanson P.K."/>
            <person name="Smith M."/>
            <person name="Roesemann S."/>
            <person name="Alexander J.E."/>
            <person name="Rich S.A."/>
            <person name="Livny J."/>
            <person name="Vlamakis H."/>
            <person name="Clish C."/>
            <person name="Bullock K."/>
            <person name="Deik A."/>
            <person name="Scott J."/>
            <person name="Pierce K.A."/>
            <person name="Xavier R.J."/>
            <person name="Alm E.J."/>
        </authorList>
    </citation>
    <scope>NUCLEOTIDE SEQUENCE [LARGE SCALE GENOMIC DNA]</scope>
    <source>
        <strain evidence="7 8">BIOML-A7</strain>
    </source>
</reference>
<feature type="transmembrane region" description="Helical" evidence="5">
    <location>
        <begin position="15"/>
        <end position="48"/>
    </location>
</feature>
<evidence type="ECO:0000259" key="6">
    <source>
        <dbReference type="Pfam" id="PF04932"/>
    </source>
</evidence>
<feature type="transmembrane region" description="Helical" evidence="5">
    <location>
        <begin position="373"/>
        <end position="394"/>
    </location>
</feature>
<protein>
    <recommendedName>
        <fullName evidence="6">O-antigen ligase-related domain-containing protein</fullName>
    </recommendedName>
</protein>
<dbReference type="AlphaFoldDB" id="A0A7J5QUN8"/>
<feature type="transmembrane region" description="Helical" evidence="5">
    <location>
        <begin position="114"/>
        <end position="132"/>
    </location>
</feature>
<evidence type="ECO:0000256" key="1">
    <source>
        <dbReference type="ARBA" id="ARBA00004141"/>
    </source>
</evidence>
<feature type="transmembrane region" description="Helical" evidence="5">
    <location>
        <begin position="152"/>
        <end position="172"/>
    </location>
</feature>